<evidence type="ECO:0000256" key="2">
    <source>
        <dbReference type="PROSITE-ProRule" id="PRU00708"/>
    </source>
</evidence>
<dbReference type="AlphaFoldDB" id="A0A803KNS6"/>
<dbReference type="PROSITE" id="PS51375">
    <property type="entry name" value="PPR"/>
    <property type="match status" value="3"/>
</dbReference>
<keyword evidence="1" id="KW-0677">Repeat</keyword>
<dbReference type="InterPro" id="IPR002885">
    <property type="entry name" value="PPR_rpt"/>
</dbReference>
<dbReference type="FunFam" id="1.25.40.10:FF:000242">
    <property type="entry name" value="Pentatricopeptide repeat-containing protein"/>
    <property type="match status" value="1"/>
</dbReference>
<dbReference type="Pfam" id="PF13041">
    <property type="entry name" value="PPR_2"/>
    <property type="match status" value="2"/>
</dbReference>
<name>A0A803KNS6_CHEQI</name>
<dbReference type="InterPro" id="IPR046960">
    <property type="entry name" value="PPR_At4g14850-like_plant"/>
</dbReference>
<protein>
    <recommendedName>
        <fullName evidence="5">Pentatricopeptide repeat-containing protein</fullName>
    </recommendedName>
</protein>
<evidence type="ECO:0008006" key="5">
    <source>
        <dbReference type="Google" id="ProtNLM"/>
    </source>
</evidence>
<dbReference type="PANTHER" id="PTHR47926">
    <property type="entry name" value="PENTATRICOPEPTIDE REPEAT-CONTAINING PROTEIN"/>
    <property type="match status" value="1"/>
</dbReference>
<dbReference type="GO" id="GO:0009451">
    <property type="term" value="P:RNA modification"/>
    <property type="evidence" value="ECO:0007669"/>
    <property type="project" value="InterPro"/>
</dbReference>
<dbReference type="GeneID" id="110736771"/>
<dbReference type="Proteomes" id="UP000596660">
    <property type="component" value="Unplaced"/>
</dbReference>
<dbReference type="KEGG" id="cqi:110736771"/>
<dbReference type="SMR" id="A0A803KNS6"/>
<proteinExistence type="predicted"/>
<dbReference type="RefSeq" id="XP_021772765.1">
    <property type="nucleotide sequence ID" value="XM_021917073.1"/>
</dbReference>
<keyword evidence="4" id="KW-1185">Reference proteome</keyword>
<evidence type="ECO:0000313" key="3">
    <source>
        <dbReference type="EnsemblPlants" id="AUR62000682-RA:cds"/>
    </source>
</evidence>
<dbReference type="GO" id="GO:0003723">
    <property type="term" value="F:RNA binding"/>
    <property type="evidence" value="ECO:0007669"/>
    <property type="project" value="InterPro"/>
</dbReference>
<feature type="repeat" description="PPR" evidence="2">
    <location>
        <begin position="68"/>
        <end position="102"/>
    </location>
</feature>
<reference evidence="3" key="2">
    <citation type="submission" date="2021-03" db="UniProtKB">
        <authorList>
            <consortium name="EnsemblPlants"/>
        </authorList>
    </citation>
    <scope>IDENTIFICATION</scope>
</reference>
<dbReference type="OrthoDB" id="185373at2759"/>
<dbReference type="Gene3D" id="1.25.40.10">
    <property type="entry name" value="Tetratricopeptide repeat domain"/>
    <property type="match status" value="3"/>
</dbReference>
<feature type="repeat" description="PPR" evidence="2">
    <location>
        <begin position="303"/>
        <end position="337"/>
    </location>
</feature>
<dbReference type="InterPro" id="IPR011990">
    <property type="entry name" value="TPR-like_helical_dom_sf"/>
</dbReference>
<dbReference type="OMA" id="TCCAHAG"/>
<dbReference type="InterPro" id="IPR046848">
    <property type="entry name" value="E_motif"/>
</dbReference>
<organism evidence="3 4">
    <name type="scientific">Chenopodium quinoa</name>
    <name type="common">Quinoa</name>
    <dbReference type="NCBI Taxonomy" id="63459"/>
    <lineage>
        <taxon>Eukaryota</taxon>
        <taxon>Viridiplantae</taxon>
        <taxon>Streptophyta</taxon>
        <taxon>Embryophyta</taxon>
        <taxon>Tracheophyta</taxon>
        <taxon>Spermatophyta</taxon>
        <taxon>Magnoliopsida</taxon>
        <taxon>eudicotyledons</taxon>
        <taxon>Gunneridae</taxon>
        <taxon>Pentapetalae</taxon>
        <taxon>Caryophyllales</taxon>
        <taxon>Chenopodiaceae</taxon>
        <taxon>Chenopodioideae</taxon>
        <taxon>Atripliceae</taxon>
        <taxon>Chenopodium</taxon>
    </lineage>
</organism>
<feature type="repeat" description="PPR" evidence="2">
    <location>
        <begin position="169"/>
        <end position="203"/>
    </location>
</feature>
<dbReference type="Pfam" id="PF20431">
    <property type="entry name" value="E_motif"/>
    <property type="match status" value="1"/>
</dbReference>
<evidence type="ECO:0000256" key="1">
    <source>
        <dbReference type="ARBA" id="ARBA00022737"/>
    </source>
</evidence>
<accession>A0A803KNS6</accession>
<evidence type="ECO:0000313" key="4">
    <source>
        <dbReference type="Proteomes" id="UP000596660"/>
    </source>
</evidence>
<dbReference type="FunFam" id="1.25.40.10:FF:000921">
    <property type="entry name" value="Pentatricopeptide repeat-containing protein At5g48910"/>
    <property type="match status" value="1"/>
</dbReference>
<dbReference type="EnsemblPlants" id="AUR62000682-RA">
    <property type="protein sequence ID" value="AUR62000682-RA:cds"/>
    <property type="gene ID" value="AUR62000682"/>
</dbReference>
<reference evidence="3" key="1">
    <citation type="journal article" date="2017" name="Nature">
        <title>The genome of Chenopodium quinoa.</title>
        <authorList>
            <person name="Jarvis D.E."/>
            <person name="Ho Y.S."/>
            <person name="Lightfoot D.J."/>
            <person name="Schmoeckel S.M."/>
            <person name="Li B."/>
            <person name="Borm T.J.A."/>
            <person name="Ohyanagi H."/>
            <person name="Mineta K."/>
            <person name="Michell C.T."/>
            <person name="Saber N."/>
            <person name="Kharbatia N.M."/>
            <person name="Rupper R.R."/>
            <person name="Sharp A.R."/>
            <person name="Dally N."/>
            <person name="Boughton B.A."/>
            <person name="Woo Y.H."/>
            <person name="Gao G."/>
            <person name="Schijlen E.G.W.M."/>
            <person name="Guo X."/>
            <person name="Momin A.A."/>
            <person name="Negrao S."/>
            <person name="Al-Babili S."/>
            <person name="Gehring C."/>
            <person name="Roessner U."/>
            <person name="Jung C."/>
            <person name="Murphy K."/>
            <person name="Arold S.T."/>
            <person name="Gojobori T."/>
            <person name="van der Linden C.G."/>
            <person name="van Loo E.N."/>
            <person name="Jellen E.N."/>
            <person name="Maughan P.J."/>
            <person name="Tester M."/>
        </authorList>
    </citation>
    <scope>NUCLEOTIDE SEQUENCE [LARGE SCALE GENOMIC DNA]</scope>
    <source>
        <strain evidence="3">cv. PI 614886</strain>
    </source>
</reference>
<sequence length="482" mass="54449">MSREVERRILSLLHDRRTRTRLLEIHAHFLRHQLHQSNQVLSHFVAVCRANGKMRYAELVFQQTQFPGLLLFNSMIKGYSVSGPFEKSLSLFSLMKNDGVLPNEFTFAPLIKSCCNIRDSKVGKFVHGEIMKLGFERRNAVRIGIVEFYANCEKMEDAKKVFDEMPHRDVIIWNLMIRGFCKMGDIDMGLLLFRQMRERSIVSWNSMISSLAKSGRDREALGVFRDMEIDGCFEPDEATVVSVLPVCGRLGAFDVGNRLHSYAKSSGLFRDFITVGNSIVSFYCKCGDLETAHQVFCEMPRKNVISWNTLISGLAFNGKGELGADLFEEMLSKGIKPNDSSYVGALTCCVHAGLLQKGRQLFSLMTVKHKILPKLEHYGCMVDLLGRSGCLTEAYDLVKNMPMRPNAVLWGALLSASRNRGDVQLAEHALKELIILEPWNSGNYVLLSNIYAEEGKWDEVDKLRVLMKDNSVRKSIGLSLVG</sequence>
<gene>
    <name evidence="3" type="primary">LOC110736771</name>
</gene>
<dbReference type="PANTHER" id="PTHR47926:SF540">
    <property type="entry name" value="PENTATRICOPEPTIDE REPEAT-CONTAINING PROTEIN"/>
    <property type="match status" value="1"/>
</dbReference>
<dbReference type="Pfam" id="PF01535">
    <property type="entry name" value="PPR"/>
    <property type="match status" value="4"/>
</dbReference>
<dbReference type="NCBIfam" id="TIGR00756">
    <property type="entry name" value="PPR"/>
    <property type="match status" value="5"/>
</dbReference>
<dbReference type="Gramene" id="AUR62000682-RA">
    <property type="protein sequence ID" value="AUR62000682-RA:cds"/>
    <property type="gene ID" value="AUR62000682"/>
</dbReference>